<keyword evidence="3 7" id="KW-0813">Transport</keyword>
<accession>A0A0F4GRB7</accession>
<comment type="similarity">
    <text evidence="2 7">Belongs to the major facilitator superfamily. Sugar transporter (TC 2.A.1.1) family.</text>
</comment>
<organism evidence="10 11">
    <name type="scientific">Zymoseptoria brevis</name>
    <dbReference type="NCBI Taxonomy" id="1047168"/>
    <lineage>
        <taxon>Eukaryota</taxon>
        <taxon>Fungi</taxon>
        <taxon>Dikarya</taxon>
        <taxon>Ascomycota</taxon>
        <taxon>Pezizomycotina</taxon>
        <taxon>Dothideomycetes</taxon>
        <taxon>Dothideomycetidae</taxon>
        <taxon>Mycosphaerellales</taxon>
        <taxon>Mycosphaerellaceae</taxon>
        <taxon>Zymoseptoria</taxon>
    </lineage>
</organism>
<feature type="transmembrane region" description="Helical" evidence="8">
    <location>
        <begin position="85"/>
        <end position="107"/>
    </location>
</feature>
<proteinExistence type="inferred from homology"/>
<keyword evidence="5 8" id="KW-1133">Transmembrane helix</keyword>
<dbReference type="PANTHER" id="PTHR48022">
    <property type="entry name" value="PLASTIDIC GLUCOSE TRANSPORTER 4"/>
    <property type="match status" value="1"/>
</dbReference>
<feature type="transmembrane region" description="Helical" evidence="8">
    <location>
        <begin position="436"/>
        <end position="457"/>
    </location>
</feature>
<dbReference type="PROSITE" id="PS00217">
    <property type="entry name" value="SUGAR_TRANSPORT_2"/>
    <property type="match status" value="1"/>
</dbReference>
<dbReference type="Gene3D" id="1.20.1250.20">
    <property type="entry name" value="MFS general substrate transporter like domains"/>
    <property type="match status" value="1"/>
</dbReference>
<gene>
    <name evidence="10" type="ORF">TI39_contig352g00018</name>
</gene>
<dbReference type="PRINTS" id="PR00171">
    <property type="entry name" value="SUGRTRNSPORT"/>
</dbReference>
<keyword evidence="4 8" id="KW-0812">Transmembrane</keyword>
<dbReference type="GO" id="GO:0005351">
    <property type="term" value="F:carbohydrate:proton symporter activity"/>
    <property type="evidence" value="ECO:0007669"/>
    <property type="project" value="TreeGrafter"/>
</dbReference>
<evidence type="ECO:0000313" key="11">
    <source>
        <dbReference type="Proteomes" id="UP000033647"/>
    </source>
</evidence>
<feature type="transmembrane region" description="Helical" evidence="8">
    <location>
        <begin position="113"/>
        <end position="136"/>
    </location>
</feature>
<feature type="transmembrane region" description="Helical" evidence="8">
    <location>
        <begin position="306"/>
        <end position="326"/>
    </location>
</feature>
<dbReference type="InterPro" id="IPR003663">
    <property type="entry name" value="Sugar/inositol_transpt"/>
</dbReference>
<comment type="caution">
    <text evidence="10">The sequence shown here is derived from an EMBL/GenBank/DDBJ whole genome shotgun (WGS) entry which is preliminary data.</text>
</comment>
<evidence type="ECO:0000259" key="9">
    <source>
        <dbReference type="PROSITE" id="PS50850"/>
    </source>
</evidence>
<feature type="transmembrane region" description="Helical" evidence="8">
    <location>
        <begin position="333"/>
        <end position="357"/>
    </location>
</feature>
<evidence type="ECO:0000256" key="6">
    <source>
        <dbReference type="ARBA" id="ARBA00023136"/>
    </source>
</evidence>
<evidence type="ECO:0000313" key="10">
    <source>
        <dbReference type="EMBL" id="KJX99788.1"/>
    </source>
</evidence>
<evidence type="ECO:0000256" key="3">
    <source>
        <dbReference type="ARBA" id="ARBA00022448"/>
    </source>
</evidence>
<dbReference type="EMBL" id="LAFY01000344">
    <property type="protein sequence ID" value="KJX99788.1"/>
    <property type="molecule type" value="Genomic_DNA"/>
</dbReference>
<reference evidence="10 11" key="1">
    <citation type="submission" date="2015-03" db="EMBL/GenBank/DDBJ databases">
        <title>RNA-seq based gene annotation and comparative genomics of four Zymoseptoria species reveal species-specific pathogenicity related genes and transposable element activity.</title>
        <authorList>
            <person name="Grandaubert J."/>
            <person name="Bhattacharyya A."/>
            <person name="Stukenbrock E.H."/>
        </authorList>
    </citation>
    <scope>NUCLEOTIDE SEQUENCE [LARGE SCALE GENOMIC DNA]</scope>
    <source>
        <strain evidence="10 11">Zb18110</strain>
    </source>
</reference>
<dbReference type="NCBIfam" id="TIGR00879">
    <property type="entry name" value="SP"/>
    <property type="match status" value="1"/>
</dbReference>
<dbReference type="InterPro" id="IPR050360">
    <property type="entry name" value="MFS_Sugar_Transporters"/>
</dbReference>
<feature type="transmembrane region" description="Helical" evidence="8">
    <location>
        <begin position="53"/>
        <end position="73"/>
    </location>
</feature>
<feature type="transmembrane region" description="Helical" evidence="8">
    <location>
        <begin position="156"/>
        <end position="175"/>
    </location>
</feature>
<keyword evidence="11" id="KW-1185">Reference proteome</keyword>
<evidence type="ECO:0000256" key="2">
    <source>
        <dbReference type="ARBA" id="ARBA00010992"/>
    </source>
</evidence>
<evidence type="ECO:0000256" key="1">
    <source>
        <dbReference type="ARBA" id="ARBA00004141"/>
    </source>
</evidence>
<dbReference type="SUPFAM" id="SSF103473">
    <property type="entry name" value="MFS general substrate transporter"/>
    <property type="match status" value="1"/>
</dbReference>
<name>A0A0F4GRB7_9PEZI</name>
<protein>
    <submittedName>
        <fullName evidence="10">General substrate transporter like protein</fullName>
    </submittedName>
</protein>
<evidence type="ECO:0000256" key="5">
    <source>
        <dbReference type="ARBA" id="ARBA00022989"/>
    </source>
</evidence>
<dbReference type="AlphaFoldDB" id="A0A0F4GRB7"/>
<dbReference type="InterPro" id="IPR005828">
    <property type="entry name" value="MFS_sugar_transport-like"/>
</dbReference>
<dbReference type="PANTHER" id="PTHR48022:SF68">
    <property type="entry name" value="MAJOR FACILITATOR SUPERFAMILY (MFS) PROFILE DOMAIN-CONTAINING PROTEIN-RELATED"/>
    <property type="match status" value="1"/>
</dbReference>
<dbReference type="InterPro" id="IPR005829">
    <property type="entry name" value="Sugar_transporter_CS"/>
</dbReference>
<dbReference type="PROSITE" id="PS50850">
    <property type="entry name" value="MFS"/>
    <property type="match status" value="1"/>
</dbReference>
<evidence type="ECO:0000256" key="7">
    <source>
        <dbReference type="RuleBase" id="RU003346"/>
    </source>
</evidence>
<dbReference type="Proteomes" id="UP000033647">
    <property type="component" value="Unassembled WGS sequence"/>
</dbReference>
<sequence>MESIKNWFADKKSQVVMFSSTAIALYGYDQGLMSLVNTNEDYLATMGISETSFQVGLIVAVYYLGCSIGAVFFSWFADKYGRKPSLFACLATASLGNALMFIAGLGFNTGALAVMYAGRVVMGLGVGGIDSVVPVYSSELSSDDARGKALAQEFQWNIFGLNMAFAINLVATVHLGKSNEWAWRIPIIAMQVYPIGLLCFIQALPESPRWYVSMDRKDDATESLKRIMGDEDAKKKCDELVDAKEKESDENVGYKDMFTPGHAQFHPTVLTIMGQVNQALTGYGAISVYGPQIFELLGYGPRLSEYLTQANYVSYFILMTFAWLLIDAVGRRALLLNGSAVLTICFVLLTIFGGLSYNHEELSIPVNTSAIPGIVILFIATGAFGIGWLAPVWLIPTEIYPTSARAQGTAVSVIIWGLANFTITLVTPLLFNNIQYWVFAVFAGTNLFAGAWTFLYCPETGGRSFEENQEFFEDAKKEESWRVAKVAKGEYRNLPYPKPDGEDGESQPLLQRVRDQVVD</sequence>
<feature type="transmembrane region" description="Helical" evidence="8">
    <location>
        <begin position="369"/>
        <end position="396"/>
    </location>
</feature>
<feature type="transmembrane region" description="Helical" evidence="8">
    <location>
        <begin position="408"/>
        <end position="430"/>
    </location>
</feature>
<dbReference type="Pfam" id="PF00083">
    <property type="entry name" value="Sugar_tr"/>
    <property type="match status" value="1"/>
</dbReference>
<dbReference type="GO" id="GO:0016020">
    <property type="term" value="C:membrane"/>
    <property type="evidence" value="ECO:0007669"/>
    <property type="project" value="UniProtKB-SubCell"/>
</dbReference>
<dbReference type="InterPro" id="IPR036259">
    <property type="entry name" value="MFS_trans_sf"/>
</dbReference>
<feature type="domain" description="Major facilitator superfamily (MFS) profile" evidence="9">
    <location>
        <begin position="15"/>
        <end position="461"/>
    </location>
</feature>
<comment type="subcellular location">
    <subcellularLocation>
        <location evidence="1">Membrane</location>
        <topology evidence="1">Multi-pass membrane protein</topology>
    </subcellularLocation>
</comment>
<evidence type="ECO:0000256" key="8">
    <source>
        <dbReference type="SAM" id="Phobius"/>
    </source>
</evidence>
<dbReference type="InterPro" id="IPR020846">
    <property type="entry name" value="MFS_dom"/>
</dbReference>
<evidence type="ECO:0000256" key="4">
    <source>
        <dbReference type="ARBA" id="ARBA00022692"/>
    </source>
</evidence>
<dbReference type="OrthoDB" id="2544694at2759"/>
<keyword evidence="6 8" id="KW-0472">Membrane</keyword>
<feature type="transmembrane region" description="Helical" evidence="8">
    <location>
        <begin position="181"/>
        <end position="204"/>
    </location>
</feature>